<dbReference type="SUPFAM" id="SSF55729">
    <property type="entry name" value="Acyl-CoA N-acyltransferases (Nat)"/>
    <property type="match status" value="1"/>
</dbReference>
<dbReference type="PANTHER" id="PTHR43626:SF4">
    <property type="entry name" value="GCN5-RELATED N-ACETYLTRANSFERASE 2, CHLOROPLASTIC"/>
    <property type="match status" value="1"/>
</dbReference>
<gene>
    <name evidence="4" type="ORF">ABID49_002753</name>
</gene>
<evidence type="ECO:0000313" key="4">
    <source>
        <dbReference type="EMBL" id="MET3576823.1"/>
    </source>
</evidence>
<organism evidence="4 5">
    <name type="scientific">Bhargavaea ullalensis</name>
    <dbReference type="NCBI Taxonomy" id="1265685"/>
    <lineage>
        <taxon>Bacteria</taxon>
        <taxon>Bacillati</taxon>
        <taxon>Bacillota</taxon>
        <taxon>Bacilli</taxon>
        <taxon>Bacillales</taxon>
        <taxon>Caryophanaceae</taxon>
        <taxon>Bhargavaea</taxon>
    </lineage>
</organism>
<dbReference type="PROSITE" id="PS51186">
    <property type="entry name" value="GNAT"/>
    <property type="match status" value="1"/>
</dbReference>
<evidence type="ECO:0000259" key="3">
    <source>
        <dbReference type="PROSITE" id="PS51186"/>
    </source>
</evidence>
<proteinExistence type="predicted"/>
<keyword evidence="2" id="KW-0012">Acyltransferase</keyword>
<dbReference type="InterPro" id="IPR045039">
    <property type="entry name" value="NSI-like"/>
</dbReference>
<dbReference type="InterPro" id="IPR016181">
    <property type="entry name" value="Acyl_CoA_acyltransferase"/>
</dbReference>
<reference evidence="4 5" key="1">
    <citation type="submission" date="2024-06" db="EMBL/GenBank/DDBJ databases">
        <title>Genomic Encyclopedia of Type Strains, Phase IV (KMG-IV): sequencing the most valuable type-strain genomes for metagenomic binning, comparative biology and taxonomic classification.</title>
        <authorList>
            <person name="Goeker M."/>
        </authorList>
    </citation>
    <scope>NUCLEOTIDE SEQUENCE [LARGE SCALE GENOMIC DNA]</scope>
    <source>
        <strain evidence="4 5">DSM 26128</strain>
    </source>
</reference>
<feature type="domain" description="N-acetyltransferase" evidence="3">
    <location>
        <begin position="3"/>
        <end position="137"/>
    </location>
</feature>
<dbReference type="EMBL" id="JBEPLW010000035">
    <property type="protein sequence ID" value="MET3576823.1"/>
    <property type="molecule type" value="Genomic_DNA"/>
</dbReference>
<sequence>MAIEYKTHAGDITPGMLEGFFAGWPDPPDCETHLRLLQQSSHVVLAVDTEEKRVIGFITAVSDGVLSAYIPLLEVLPELQGRGIGQTLVRRMIEKLGNLYMIDLCCDDGLVPFYEQQGMHRVNGMILRNYDRQSAGQ</sequence>
<dbReference type="Proteomes" id="UP001549099">
    <property type="component" value="Unassembled WGS sequence"/>
</dbReference>
<dbReference type="CDD" id="cd04301">
    <property type="entry name" value="NAT_SF"/>
    <property type="match status" value="1"/>
</dbReference>
<dbReference type="PANTHER" id="PTHR43626">
    <property type="entry name" value="ACYL-COA N-ACYLTRANSFERASE"/>
    <property type="match status" value="1"/>
</dbReference>
<dbReference type="Gene3D" id="3.40.630.30">
    <property type="match status" value="1"/>
</dbReference>
<keyword evidence="5" id="KW-1185">Reference proteome</keyword>
<accession>A0ABV2GEU8</accession>
<evidence type="ECO:0000256" key="2">
    <source>
        <dbReference type="ARBA" id="ARBA00023315"/>
    </source>
</evidence>
<comment type="caution">
    <text evidence="4">The sequence shown here is derived from an EMBL/GenBank/DDBJ whole genome shotgun (WGS) entry which is preliminary data.</text>
</comment>
<protein>
    <submittedName>
        <fullName evidence="4">GNAT superfamily N-acetyltransferase</fullName>
    </submittedName>
</protein>
<name>A0ABV2GEU8_9BACL</name>
<evidence type="ECO:0000313" key="5">
    <source>
        <dbReference type="Proteomes" id="UP001549099"/>
    </source>
</evidence>
<keyword evidence="1" id="KW-0808">Transferase</keyword>
<evidence type="ECO:0000256" key="1">
    <source>
        <dbReference type="ARBA" id="ARBA00022679"/>
    </source>
</evidence>
<dbReference type="Pfam" id="PF00583">
    <property type="entry name" value="Acetyltransf_1"/>
    <property type="match status" value="1"/>
</dbReference>
<dbReference type="InterPro" id="IPR000182">
    <property type="entry name" value="GNAT_dom"/>
</dbReference>